<dbReference type="VEuPathDB" id="VectorBase:ASIC001348"/>
<reference evidence="8" key="2">
    <citation type="submission" date="2020-05" db="UniProtKB">
        <authorList>
            <consortium name="EnsemblMetazoa"/>
        </authorList>
    </citation>
    <scope>IDENTIFICATION</scope>
</reference>
<dbReference type="OrthoDB" id="8008330at2759"/>
<dbReference type="GO" id="GO:0005694">
    <property type="term" value="C:chromosome"/>
    <property type="evidence" value="ECO:0007669"/>
    <property type="project" value="TreeGrafter"/>
</dbReference>
<dbReference type="VEuPathDB" id="VectorBase:ASIS003410"/>
<dbReference type="PROSITE" id="PS51190">
    <property type="entry name" value="FATC"/>
    <property type="match status" value="1"/>
</dbReference>
<evidence type="ECO:0000313" key="8">
    <source>
        <dbReference type="EnsemblMetazoa" id="ASIC001348-PA"/>
    </source>
</evidence>
<protein>
    <submittedName>
        <fullName evidence="7">AGAP010313-PA-like protein</fullName>
    </submittedName>
</protein>
<dbReference type="Proteomes" id="UP000030765">
    <property type="component" value="Unassembled WGS sequence"/>
</dbReference>
<feature type="compositionally biased region" description="Basic and acidic residues" evidence="5">
    <location>
        <begin position="8"/>
        <end position="21"/>
    </location>
</feature>
<dbReference type="VEuPathDB" id="VectorBase:ASIS010749"/>
<gene>
    <name evidence="7" type="ORF">ZHAS_00001348</name>
</gene>
<proteinExistence type="predicted"/>
<dbReference type="InterPro" id="IPR050517">
    <property type="entry name" value="DDR_Repair_Kinase"/>
</dbReference>
<keyword evidence="9" id="KW-1185">Reference proteome</keyword>
<dbReference type="GO" id="GO:0000723">
    <property type="term" value="P:telomere maintenance"/>
    <property type="evidence" value="ECO:0007669"/>
    <property type="project" value="TreeGrafter"/>
</dbReference>
<dbReference type="SMART" id="SM01343">
    <property type="entry name" value="FATC"/>
    <property type="match status" value="1"/>
</dbReference>
<dbReference type="EMBL" id="ATLV01006056">
    <property type="status" value="NOT_ANNOTATED_CDS"/>
    <property type="molecule type" value="Genomic_DNA"/>
</dbReference>
<evidence type="ECO:0000313" key="7">
    <source>
        <dbReference type="EMBL" id="KFB35222.1"/>
    </source>
</evidence>
<keyword evidence="2" id="KW-0418">Kinase</keyword>
<dbReference type="GO" id="GO:0005634">
    <property type="term" value="C:nucleus"/>
    <property type="evidence" value="ECO:0007669"/>
    <property type="project" value="UniProtKB-SubCell"/>
</dbReference>
<evidence type="ECO:0000256" key="3">
    <source>
        <dbReference type="ARBA" id="ARBA00022763"/>
    </source>
</evidence>
<organism evidence="8 9">
    <name type="scientific">Anopheles sinensis</name>
    <name type="common">Mosquito</name>
    <dbReference type="NCBI Taxonomy" id="74873"/>
    <lineage>
        <taxon>Eukaryota</taxon>
        <taxon>Metazoa</taxon>
        <taxon>Ecdysozoa</taxon>
        <taxon>Arthropoda</taxon>
        <taxon>Hexapoda</taxon>
        <taxon>Insecta</taxon>
        <taxon>Pterygota</taxon>
        <taxon>Neoptera</taxon>
        <taxon>Endopterygota</taxon>
        <taxon>Diptera</taxon>
        <taxon>Nematocera</taxon>
        <taxon>Culicoidea</taxon>
        <taxon>Culicidae</taxon>
        <taxon>Anophelinae</taxon>
        <taxon>Anopheles</taxon>
    </lineage>
</organism>
<dbReference type="EnsemblMetazoa" id="ASIC001348-RA">
    <property type="protein sequence ID" value="ASIC001348-PA"/>
    <property type="gene ID" value="ASIC001348"/>
</dbReference>
<dbReference type="AlphaFoldDB" id="A0A084VB78"/>
<keyword evidence="2" id="KW-0808">Transferase</keyword>
<reference evidence="7 9" key="1">
    <citation type="journal article" date="2014" name="BMC Genomics">
        <title>Genome sequence of Anopheles sinensis provides insight into genetics basis of mosquito competence for malaria parasites.</title>
        <authorList>
            <person name="Zhou D."/>
            <person name="Zhang D."/>
            <person name="Ding G."/>
            <person name="Shi L."/>
            <person name="Hou Q."/>
            <person name="Ye Y."/>
            <person name="Xu Y."/>
            <person name="Zhou H."/>
            <person name="Xiong C."/>
            <person name="Li S."/>
            <person name="Yu J."/>
            <person name="Hong S."/>
            <person name="Yu X."/>
            <person name="Zou P."/>
            <person name="Chen C."/>
            <person name="Chang X."/>
            <person name="Wang W."/>
            <person name="Lv Y."/>
            <person name="Sun Y."/>
            <person name="Ma L."/>
            <person name="Shen B."/>
            <person name="Zhu C."/>
        </authorList>
    </citation>
    <scope>NUCLEOTIDE SEQUENCE [LARGE SCALE GENOMIC DNA]</scope>
</reference>
<evidence type="ECO:0000259" key="6">
    <source>
        <dbReference type="PROSITE" id="PS51190"/>
    </source>
</evidence>
<dbReference type="EMBL" id="KE524335">
    <property type="protein sequence ID" value="KFB35222.1"/>
    <property type="molecule type" value="Genomic_DNA"/>
</dbReference>
<name>A0A084VB78_ANOSI</name>
<keyword evidence="4" id="KW-0539">Nucleus</keyword>
<evidence type="ECO:0000256" key="4">
    <source>
        <dbReference type="ARBA" id="ARBA00023242"/>
    </source>
</evidence>
<feature type="domain" description="FATC" evidence="6">
    <location>
        <begin position="190"/>
        <end position="222"/>
    </location>
</feature>
<dbReference type="GO" id="GO:0000077">
    <property type="term" value="P:DNA damage checkpoint signaling"/>
    <property type="evidence" value="ECO:0007669"/>
    <property type="project" value="TreeGrafter"/>
</dbReference>
<dbReference type="Pfam" id="PF02260">
    <property type="entry name" value="FATC"/>
    <property type="match status" value="1"/>
</dbReference>
<dbReference type="GO" id="GO:0004674">
    <property type="term" value="F:protein serine/threonine kinase activity"/>
    <property type="evidence" value="ECO:0007669"/>
    <property type="project" value="UniProtKB-KW"/>
</dbReference>
<dbReference type="GO" id="GO:0006281">
    <property type="term" value="P:DNA repair"/>
    <property type="evidence" value="ECO:0007669"/>
    <property type="project" value="TreeGrafter"/>
</dbReference>
<sequence>MFVDTEPDSPRRSDQPIHGETSENDGVRSIAKREMLPRSSKINSRPLLPDSPEEKRKLKFTKKVVASRVDCTHCMSRSSLKSCPIKRSSCLRRNCCTFAVFVAYGINDLSLAWLDFPSLTKEEILDMFGRYRKDLLEIFVRWTTIKTKLVERASRDTNTERTDPQAWLNVQNIEERLKGYVKINGKPSCMPLSIEGQVNHLIKEATDTDNLAQMYIGWSGYT</sequence>
<evidence type="ECO:0000256" key="1">
    <source>
        <dbReference type="ARBA" id="ARBA00004123"/>
    </source>
</evidence>
<evidence type="ECO:0000313" key="9">
    <source>
        <dbReference type="Proteomes" id="UP000030765"/>
    </source>
</evidence>
<accession>A0A084VB78</accession>
<dbReference type="PANTHER" id="PTHR11139">
    <property type="entry name" value="ATAXIA TELANGIECTASIA MUTATED ATM -RELATED"/>
    <property type="match status" value="1"/>
</dbReference>
<comment type="subcellular location">
    <subcellularLocation>
        <location evidence="1">Nucleus</location>
    </subcellularLocation>
</comment>
<dbReference type="PANTHER" id="PTHR11139:SF69">
    <property type="entry name" value="SERINE_THREONINE-PROTEIN KINASE ATR"/>
    <property type="match status" value="1"/>
</dbReference>
<dbReference type="InterPro" id="IPR003152">
    <property type="entry name" value="FATC_dom"/>
</dbReference>
<keyword evidence="3" id="KW-0227">DNA damage</keyword>
<evidence type="ECO:0000256" key="2">
    <source>
        <dbReference type="ARBA" id="ARBA00022527"/>
    </source>
</evidence>
<evidence type="ECO:0000256" key="5">
    <source>
        <dbReference type="SAM" id="MobiDB-lite"/>
    </source>
</evidence>
<keyword evidence="2" id="KW-0723">Serine/threonine-protein kinase</keyword>
<dbReference type="STRING" id="74873.A0A084VB78"/>
<feature type="region of interest" description="Disordered" evidence="5">
    <location>
        <begin position="1"/>
        <end position="52"/>
    </location>
</feature>